<dbReference type="Gene3D" id="1.10.357.10">
    <property type="entry name" value="Tetracycline Repressor, domain 2"/>
    <property type="match status" value="1"/>
</dbReference>
<dbReference type="PANTHER" id="PTHR30055:SF234">
    <property type="entry name" value="HTH-TYPE TRANSCRIPTIONAL REGULATOR BETI"/>
    <property type="match status" value="1"/>
</dbReference>
<dbReference type="OrthoDB" id="9809772at2"/>
<sequence length="189" mass="21008">MGRKKTIDRDQIIAAALDVIRRDGTDSMSIDAVASAAGISKASVLYEFKTKQALIHAVVENEVARHESRLGELRQRMGCAGSTEMRAMLAAADEMPSREDRAVMLGLCSAMVKDETLRGMIREHYRKRLDEVNETAHHARGARLAFLALEGLMSMERLELSVLGEDCRAEVMKDIAWLVDQEPRAEHAS</sequence>
<keyword evidence="2 4" id="KW-0238">DNA-binding</keyword>
<gene>
    <name evidence="6" type="ORF">FJU11_05175</name>
</gene>
<keyword evidence="7" id="KW-1185">Reference proteome</keyword>
<dbReference type="GO" id="GO:0000976">
    <property type="term" value="F:transcription cis-regulatory region binding"/>
    <property type="evidence" value="ECO:0007669"/>
    <property type="project" value="TreeGrafter"/>
</dbReference>
<dbReference type="RefSeq" id="WP_141165963.1">
    <property type="nucleotide sequence ID" value="NZ_VHLH01000006.1"/>
</dbReference>
<dbReference type="PANTHER" id="PTHR30055">
    <property type="entry name" value="HTH-TYPE TRANSCRIPTIONAL REGULATOR RUTR"/>
    <property type="match status" value="1"/>
</dbReference>
<protein>
    <submittedName>
        <fullName evidence="6">TetR/AcrR family transcriptional regulator</fullName>
    </submittedName>
</protein>
<keyword evidence="1" id="KW-0805">Transcription regulation</keyword>
<dbReference type="Pfam" id="PF17937">
    <property type="entry name" value="TetR_C_28"/>
    <property type="match status" value="1"/>
</dbReference>
<evidence type="ECO:0000259" key="5">
    <source>
        <dbReference type="PROSITE" id="PS50977"/>
    </source>
</evidence>
<organism evidence="6 7">
    <name type="scientific">Pararhizobium mangrovi</name>
    <dbReference type="NCBI Taxonomy" id="2590452"/>
    <lineage>
        <taxon>Bacteria</taxon>
        <taxon>Pseudomonadati</taxon>
        <taxon>Pseudomonadota</taxon>
        <taxon>Alphaproteobacteria</taxon>
        <taxon>Hyphomicrobiales</taxon>
        <taxon>Rhizobiaceae</taxon>
        <taxon>Rhizobium/Agrobacterium group</taxon>
        <taxon>Pararhizobium</taxon>
    </lineage>
</organism>
<evidence type="ECO:0000313" key="6">
    <source>
        <dbReference type="EMBL" id="TPW30402.1"/>
    </source>
</evidence>
<dbReference type="PROSITE" id="PS50977">
    <property type="entry name" value="HTH_TETR_2"/>
    <property type="match status" value="1"/>
</dbReference>
<evidence type="ECO:0000256" key="4">
    <source>
        <dbReference type="PROSITE-ProRule" id="PRU00335"/>
    </source>
</evidence>
<dbReference type="InterPro" id="IPR041479">
    <property type="entry name" value="TetR_CgmR_C"/>
</dbReference>
<comment type="caution">
    <text evidence="6">The sequence shown here is derived from an EMBL/GenBank/DDBJ whole genome shotgun (WGS) entry which is preliminary data.</text>
</comment>
<dbReference type="PRINTS" id="PR00455">
    <property type="entry name" value="HTHTETR"/>
</dbReference>
<dbReference type="InterPro" id="IPR009057">
    <property type="entry name" value="Homeodomain-like_sf"/>
</dbReference>
<evidence type="ECO:0000256" key="3">
    <source>
        <dbReference type="ARBA" id="ARBA00023163"/>
    </source>
</evidence>
<name>A0A506U7K7_9HYPH</name>
<feature type="domain" description="HTH tetR-type" evidence="5">
    <location>
        <begin position="6"/>
        <end position="66"/>
    </location>
</feature>
<accession>A0A506U7K7</accession>
<dbReference type="EMBL" id="VHLH01000006">
    <property type="protein sequence ID" value="TPW30402.1"/>
    <property type="molecule type" value="Genomic_DNA"/>
</dbReference>
<feature type="DNA-binding region" description="H-T-H motif" evidence="4">
    <location>
        <begin position="29"/>
        <end position="48"/>
    </location>
</feature>
<evidence type="ECO:0000256" key="1">
    <source>
        <dbReference type="ARBA" id="ARBA00023015"/>
    </source>
</evidence>
<keyword evidence="3" id="KW-0804">Transcription</keyword>
<proteinExistence type="predicted"/>
<dbReference type="InterPro" id="IPR050109">
    <property type="entry name" value="HTH-type_TetR-like_transc_reg"/>
</dbReference>
<dbReference type="SUPFAM" id="SSF46689">
    <property type="entry name" value="Homeodomain-like"/>
    <property type="match status" value="1"/>
</dbReference>
<dbReference type="InterPro" id="IPR001647">
    <property type="entry name" value="HTH_TetR"/>
</dbReference>
<dbReference type="Proteomes" id="UP000320314">
    <property type="component" value="Unassembled WGS sequence"/>
</dbReference>
<dbReference type="AlphaFoldDB" id="A0A506U7K7"/>
<evidence type="ECO:0000313" key="7">
    <source>
        <dbReference type="Proteomes" id="UP000320314"/>
    </source>
</evidence>
<dbReference type="Pfam" id="PF00440">
    <property type="entry name" value="TetR_N"/>
    <property type="match status" value="1"/>
</dbReference>
<reference evidence="6 7" key="1">
    <citation type="submission" date="2019-06" db="EMBL/GenBank/DDBJ databases">
        <authorList>
            <person name="Li M."/>
        </authorList>
    </citation>
    <scope>NUCLEOTIDE SEQUENCE [LARGE SCALE GENOMIC DNA]</scope>
    <source>
        <strain evidence="6 7">BGMRC6574</strain>
    </source>
</reference>
<evidence type="ECO:0000256" key="2">
    <source>
        <dbReference type="ARBA" id="ARBA00023125"/>
    </source>
</evidence>
<dbReference type="GO" id="GO:0003700">
    <property type="term" value="F:DNA-binding transcription factor activity"/>
    <property type="evidence" value="ECO:0007669"/>
    <property type="project" value="TreeGrafter"/>
</dbReference>